<protein>
    <recommendedName>
        <fullName evidence="3">SHOCT domain-containing protein</fullName>
    </recommendedName>
</protein>
<evidence type="ECO:0000256" key="2">
    <source>
        <dbReference type="SAM" id="SignalP"/>
    </source>
</evidence>
<organism evidence="4 5">
    <name type="scientific">Polynucleobacter aenigmaticus</name>
    <dbReference type="NCBI Taxonomy" id="1743164"/>
    <lineage>
        <taxon>Bacteria</taxon>
        <taxon>Pseudomonadati</taxon>
        <taxon>Pseudomonadota</taxon>
        <taxon>Betaproteobacteria</taxon>
        <taxon>Burkholderiales</taxon>
        <taxon>Burkholderiaceae</taxon>
        <taxon>Polynucleobacter</taxon>
    </lineage>
</organism>
<dbReference type="OrthoDB" id="8549440at2"/>
<dbReference type="Proteomes" id="UP000198104">
    <property type="component" value="Unassembled WGS sequence"/>
</dbReference>
<name>A0A254PSC8_9BURK</name>
<feature type="compositionally biased region" description="Polar residues" evidence="1">
    <location>
        <begin position="176"/>
        <end position="188"/>
    </location>
</feature>
<accession>A0A254PSC8</accession>
<dbReference type="InterPro" id="IPR018649">
    <property type="entry name" value="SHOCT"/>
</dbReference>
<evidence type="ECO:0000313" key="5">
    <source>
        <dbReference type="Proteomes" id="UP000198104"/>
    </source>
</evidence>
<evidence type="ECO:0000256" key="1">
    <source>
        <dbReference type="SAM" id="MobiDB-lite"/>
    </source>
</evidence>
<feature type="chain" id="PRO_5013349961" description="SHOCT domain-containing protein" evidence="2">
    <location>
        <begin position="22"/>
        <end position="222"/>
    </location>
</feature>
<feature type="signal peptide" evidence="2">
    <location>
        <begin position="1"/>
        <end position="21"/>
    </location>
</feature>
<keyword evidence="2" id="KW-0732">Signal</keyword>
<reference evidence="4 5" key="1">
    <citation type="submission" date="2017-05" db="EMBL/GenBank/DDBJ databases">
        <title>Polynucleobacter sp. MWH-K35W1 isolated from the permanently anoxic monimolimnion of a meromictic lake.</title>
        <authorList>
            <person name="Hahn M.W."/>
        </authorList>
    </citation>
    <scope>NUCLEOTIDE SEQUENCE [LARGE SCALE GENOMIC DNA]</scope>
    <source>
        <strain evidence="4 5">MWH-K35W1</strain>
    </source>
</reference>
<dbReference type="AlphaFoldDB" id="A0A254PSC8"/>
<keyword evidence="5" id="KW-1185">Reference proteome</keyword>
<proteinExistence type="predicted"/>
<feature type="domain" description="SHOCT" evidence="3">
    <location>
        <begin position="193"/>
        <end position="219"/>
    </location>
</feature>
<sequence length="222" mass="22959">MNRYAKLALLAIGILLQVGCASITGSRNQPISVTSTHEGKPVTGAYCTLVNDKGTWFVNTPGSVVILKAYGDMSATCKKEETHVGVATFQSANEGAVWGNVLAGGLIGYAVDAGTGAGFSYPPTLNIEMIKGSTIPALPTGPQANAASSQASPGVIIETKSTTGTTAPSPARASIMPTTQSMPANDSPNPAKKLEDLNSMLKKGLITADEYNSKKAEILRNM</sequence>
<evidence type="ECO:0000313" key="4">
    <source>
        <dbReference type="EMBL" id="OWS69419.1"/>
    </source>
</evidence>
<evidence type="ECO:0000259" key="3">
    <source>
        <dbReference type="Pfam" id="PF09851"/>
    </source>
</evidence>
<feature type="region of interest" description="Disordered" evidence="1">
    <location>
        <begin position="160"/>
        <end position="189"/>
    </location>
</feature>
<comment type="caution">
    <text evidence="4">The sequence shown here is derived from an EMBL/GenBank/DDBJ whole genome shotgun (WGS) entry which is preliminary data.</text>
</comment>
<dbReference type="Pfam" id="PF09851">
    <property type="entry name" value="SHOCT"/>
    <property type="match status" value="1"/>
</dbReference>
<dbReference type="EMBL" id="NGUO01000016">
    <property type="protein sequence ID" value="OWS69419.1"/>
    <property type="molecule type" value="Genomic_DNA"/>
</dbReference>
<gene>
    <name evidence="4" type="ORF">CBI30_09595</name>
</gene>
<dbReference type="RefSeq" id="WP_088528083.1">
    <property type="nucleotide sequence ID" value="NZ_NGUO01000016.1"/>
</dbReference>